<evidence type="ECO:0000313" key="3">
    <source>
        <dbReference type="Proteomes" id="UP000267029"/>
    </source>
</evidence>
<dbReference type="OrthoDB" id="203440at2759"/>
<protein>
    <submittedName>
        <fullName evidence="2">Uncharacterized protein</fullName>
    </submittedName>
</protein>
<feature type="non-terminal residue" evidence="2">
    <location>
        <position position="1"/>
    </location>
</feature>
<dbReference type="AlphaFoldDB" id="A0A0R3U874"/>
<feature type="region of interest" description="Disordered" evidence="1">
    <location>
        <begin position="1"/>
        <end position="44"/>
    </location>
</feature>
<organism evidence="2 3">
    <name type="scientific">Mesocestoides corti</name>
    <name type="common">Flatworm</name>
    <dbReference type="NCBI Taxonomy" id="53468"/>
    <lineage>
        <taxon>Eukaryota</taxon>
        <taxon>Metazoa</taxon>
        <taxon>Spiralia</taxon>
        <taxon>Lophotrochozoa</taxon>
        <taxon>Platyhelminthes</taxon>
        <taxon>Cestoda</taxon>
        <taxon>Eucestoda</taxon>
        <taxon>Cyclophyllidea</taxon>
        <taxon>Mesocestoididae</taxon>
        <taxon>Mesocestoides</taxon>
    </lineage>
</organism>
<evidence type="ECO:0000313" key="2">
    <source>
        <dbReference type="EMBL" id="VDD77060.1"/>
    </source>
</evidence>
<dbReference type="Proteomes" id="UP000267029">
    <property type="component" value="Unassembled WGS sequence"/>
</dbReference>
<evidence type="ECO:0000256" key="1">
    <source>
        <dbReference type="SAM" id="MobiDB-lite"/>
    </source>
</evidence>
<feature type="compositionally biased region" description="Basic and acidic residues" evidence="1">
    <location>
        <begin position="1"/>
        <end position="12"/>
    </location>
</feature>
<feature type="compositionally biased region" description="Basic residues" evidence="1">
    <location>
        <begin position="35"/>
        <end position="44"/>
    </location>
</feature>
<name>A0A0R3U874_MESCO</name>
<dbReference type="STRING" id="53468.A0A0R3U874"/>
<reference evidence="2 3" key="1">
    <citation type="submission" date="2018-10" db="EMBL/GenBank/DDBJ databases">
        <authorList>
            <consortium name="Pathogen Informatics"/>
        </authorList>
    </citation>
    <scope>NUCLEOTIDE SEQUENCE [LARGE SCALE GENOMIC DNA]</scope>
</reference>
<sequence length="198" mass="22804">NIYENDSKKAKTESGGIHRPLHLNPVFYEDDSSKAPKKVSREKRRAAKRLLDDADLMEEEDLPVEIYFGSSNSDRKFVAKLRERERYEEENFTRVPLSKKERLMQKRMERGEFLDTSTRMDYIRKLLESSDDEEEIQLSRAIASNLQPISVGAVQFRLLGVAFSDSDAPSGIYTPPCTPIRSREFEKPTLCAPLQDGR</sequence>
<gene>
    <name evidence="2" type="ORF">MCOS_LOCUS3063</name>
</gene>
<accession>A0A0R3U874</accession>
<dbReference type="EMBL" id="UXSR01000612">
    <property type="protein sequence ID" value="VDD77060.1"/>
    <property type="molecule type" value="Genomic_DNA"/>
</dbReference>
<proteinExistence type="predicted"/>
<keyword evidence="3" id="KW-1185">Reference proteome</keyword>